<feature type="chain" id="PRO_5028883587" description="RHS repeat protein" evidence="3">
    <location>
        <begin position="41"/>
        <end position="681"/>
    </location>
</feature>
<dbReference type="EMBL" id="WOXT01000005">
    <property type="protein sequence ID" value="MUV15501.1"/>
    <property type="molecule type" value="Genomic_DNA"/>
</dbReference>
<accession>A0A7C9LI89</accession>
<evidence type="ECO:0000256" key="1">
    <source>
        <dbReference type="ARBA" id="ARBA00022737"/>
    </source>
</evidence>
<evidence type="ECO:0000259" key="4">
    <source>
        <dbReference type="Pfam" id="PF20148"/>
    </source>
</evidence>
<reference evidence="6 7" key="1">
    <citation type="submission" date="2019-12" db="EMBL/GenBank/DDBJ databases">
        <authorList>
            <person name="Xu J."/>
        </authorList>
    </citation>
    <scope>NUCLEOTIDE SEQUENCE [LARGE SCALE GENOMIC DNA]</scope>
    <source>
        <strain evidence="6 7">HX-5-24</strain>
    </source>
</reference>
<dbReference type="Pfam" id="PF25023">
    <property type="entry name" value="TEN_YD-shell"/>
    <property type="match status" value="1"/>
</dbReference>
<dbReference type="InterPro" id="IPR056823">
    <property type="entry name" value="TEN-like_YD-shell"/>
</dbReference>
<dbReference type="PANTHER" id="PTHR32305">
    <property type="match status" value="1"/>
</dbReference>
<evidence type="ECO:0008006" key="8">
    <source>
        <dbReference type="Google" id="ProtNLM"/>
    </source>
</evidence>
<dbReference type="InterPro" id="IPR050708">
    <property type="entry name" value="T6SS_VgrG/RHS"/>
</dbReference>
<dbReference type="Pfam" id="PF20148">
    <property type="entry name" value="DUF6531"/>
    <property type="match status" value="1"/>
</dbReference>
<sequence>MIEGTQMAHTLGCELPVSARHCLRRAIAVLLFIGASSANAQNLPGPQPQSRMHEFPGVVIVGTRPGGGSGGGSGGGGNGHGTTVYDPPPWDGDMSNLGPDDPEPVAEHLCDNPVDIVTGRKFEFVEDFAHASLLGMRFQRTYNQGWSGTGLLGKQWVTNHDLKLSDKRWPDSPGEGCYQRPGINPCTVNPGERPIFAHRESGDVVTFAWSATENAWVGSDEEPAARITRKADRGFELAWGDGSREVYDAGGNLTQRLQPDGVGLTYEYEDRQLLKRIRHTTGAEISFTWVQTPWGRNRVIEAIDPAGRIYKFDYELRAGADHEGVRLNSVRFPDGKAALYYHYDDEFRYVGRSVDGARVTTYAYGAESRVTESRKEYGIERTRYAYGDGTITRTNALGKVTTYRIDKGRIVGSTGQASPNCPASATTRTFDAEGRLESETDAAGTVTTFAYDSRGRLARRVEAAGTPVQRAWTFERDAAGRRFRESLEGESEQTYSYTPQGWLQRVTTRNLKAGIVAPDRSVDYSYTQHANGMVASVVEDGPVPGTGDAMTYRYSPSGDLLSITNDAGHATTYSNHTALGLPGRITSPAGELREYWYDPRGRVVVDRTYPNGALVETRYVYGENGLLDTIHTADGNSVLYHYDVAHRLIQEDRTEPEGSFSVRRITYNAMSQPIRIEVGRE</sequence>
<feature type="domain" description="Teneurin-like YD-shell" evidence="5">
    <location>
        <begin position="503"/>
        <end position="676"/>
    </location>
</feature>
<dbReference type="NCBIfam" id="TIGR01643">
    <property type="entry name" value="YD_repeat_2x"/>
    <property type="match status" value="1"/>
</dbReference>
<gene>
    <name evidence="6" type="ORF">GN331_14940</name>
</gene>
<comment type="caution">
    <text evidence="6">The sequence shown here is derived from an EMBL/GenBank/DDBJ whole genome shotgun (WGS) entry which is preliminary data.</text>
</comment>
<dbReference type="InterPro" id="IPR045351">
    <property type="entry name" value="DUF6531"/>
</dbReference>
<dbReference type="InterPro" id="IPR031325">
    <property type="entry name" value="RHS_repeat"/>
</dbReference>
<evidence type="ECO:0000256" key="2">
    <source>
        <dbReference type="SAM" id="MobiDB-lite"/>
    </source>
</evidence>
<feature type="domain" description="DUF6531" evidence="4">
    <location>
        <begin position="112"/>
        <end position="165"/>
    </location>
</feature>
<feature type="compositionally biased region" description="Gly residues" evidence="2">
    <location>
        <begin position="64"/>
        <end position="80"/>
    </location>
</feature>
<dbReference type="Pfam" id="PF05593">
    <property type="entry name" value="RHS_repeat"/>
    <property type="match status" value="1"/>
</dbReference>
<keyword evidence="3" id="KW-0732">Signal</keyword>
<dbReference type="PANTHER" id="PTHR32305:SF15">
    <property type="entry name" value="PROTEIN RHSA-RELATED"/>
    <property type="match status" value="1"/>
</dbReference>
<evidence type="ECO:0000313" key="6">
    <source>
        <dbReference type="EMBL" id="MUV15501.1"/>
    </source>
</evidence>
<evidence type="ECO:0000313" key="7">
    <source>
        <dbReference type="Proteomes" id="UP000479692"/>
    </source>
</evidence>
<name>A0A7C9LI89_9GAMM</name>
<evidence type="ECO:0000256" key="3">
    <source>
        <dbReference type="SAM" id="SignalP"/>
    </source>
</evidence>
<keyword evidence="1" id="KW-0677">Repeat</keyword>
<dbReference type="AlphaFoldDB" id="A0A7C9LI89"/>
<feature type="signal peptide" evidence="3">
    <location>
        <begin position="1"/>
        <end position="40"/>
    </location>
</feature>
<proteinExistence type="predicted"/>
<evidence type="ECO:0000259" key="5">
    <source>
        <dbReference type="Pfam" id="PF25023"/>
    </source>
</evidence>
<dbReference type="Proteomes" id="UP000479692">
    <property type="component" value="Unassembled WGS sequence"/>
</dbReference>
<feature type="region of interest" description="Disordered" evidence="2">
    <location>
        <begin position="63"/>
        <end position="86"/>
    </location>
</feature>
<dbReference type="Gene3D" id="2.180.10.10">
    <property type="entry name" value="RHS repeat-associated core"/>
    <property type="match status" value="2"/>
</dbReference>
<protein>
    <recommendedName>
        <fullName evidence="8">RHS repeat protein</fullName>
    </recommendedName>
</protein>
<keyword evidence="7" id="KW-1185">Reference proteome</keyword>
<dbReference type="InterPro" id="IPR006530">
    <property type="entry name" value="YD"/>
</dbReference>
<organism evidence="6 7">
    <name type="scientific">Noviluteimonas gilva</name>
    <dbReference type="NCBI Taxonomy" id="2682097"/>
    <lineage>
        <taxon>Bacteria</taxon>
        <taxon>Pseudomonadati</taxon>
        <taxon>Pseudomonadota</taxon>
        <taxon>Gammaproteobacteria</taxon>
        <taxon>Lysobacterales</taxon>
        <taxon>Lysobacteraceae</taxon>
        <taxon>Noviluteimonas</taxon>
    </lineage>
</organism>